<dbReference type="GO" id="GO:0005886">
    <property type="term" value="C:plasma membrane"/>
    <property type="evidence" value="ECO:0007669"/>
    <property type="project" value="UniProtKB-SubCell"/>
</dbReference>
<dbReference type="AlphaFoldDB" id="A0A4P6K0U5"/>
<dbReference type="SUPFAM" id="SSF161098">
    <property type="entry name" value="MetI-like"/>
    <property type="match status" value="1"/>
</dbReference>
<dbReference type="Proteomes" id="UP000290365">
    <property type="component" value="Chromosome"/>
</dbReference>
<keyword evidence="6 7" id="KW-0472">Membrane</keyword>
<evidence type="ECO:0000256" key="2">
    <source>
        <dbReference type="ARBA" id="ARBA00022448"/>
    </source>
</evidence>
<evidence type="ECO:0000256" key="5">
    <source>
        <dbReference type="ARBA" id="ARBA00022989"/>
    </source>
</evidence>
<evidence type="ECO:0000256" key="1">
    <source>
        <dbReference type="ARBA" id="ARBA00004651"/>
    </source>
</evidence>
<organism evidence="9 10">
    <name type="scientific">Ktedonosporobacter rubrisoli</name>
    <dbReference type="NCBI Taxonomy" id="2509675"/>
    <lineage>
        <taxon>Bacteria</taxon>
        <taxon>Bacillati</taxon>
        <taxon>Chloroflexota</taxon>
        <taxon>Ktedonobacteria</taxon>
        <taxon>Ktedonobacterales</taxon>
        <taxon>Ktedonosporobacteraceae</taxon>
        <taxon>Ktedonosporobacter</taxon>
    </lineage>
</organism>
<feature type="transmembrane region" description="Helical" evidence="7">
    <location>
        <begin position="250"/>
        <end position="274"/>
    </location>
</feature>
<evidence type="ECO:0000313" key="10">
    <source>
        <dbReference type="Proteomes" id="UP000290365"/>
    </source>
</evidence>
<dbReference type="Gene3D" id="1.10.3720.10">
    <property type="entry name" value="MetI-like"/>
    <property type="match status" value="1"/>
</dbReference>
<keyword evidence="4 7" id="KW-0812">Transmembrane</keyword>
<dbReference type="Pfam" id="PF00528">
    <property type="entry name" value="BPD_transp_1"/>
    <property type="match status" value="1"/>
</dbReference>
<keyword evidence="10" id="KW-1185">Reference proteome</keyword>
<dbReference type="InterPro" id="IPR000515">
    <property type="entry name" value="MetI-like"/>
</dbReference>
<comment type="similarity">
    <text evidence="7">Belongs to the binding-protein-dependent transport system permease family.</text>
</comment>
<accession>A0A4P6K0U5</accession>
<evidence type="ECO:0000313" key="9">
    <source>
        <dbReference type="EMBL" id="QBD81422.1"/>
    </source>
</evidence>
<name>A0A4P6K0U5_KTERU</name>
<dbReference type="RefSeq" id="WP_129892483.1">
    <property type="nucleotide sequence ID" value="NZ_CP035758.1"/>
</dbReference>
<dbReference type="PROSITE" id="PS50928">
    <property type="entry name" value="ABC_TM1"/>
    <property type="match status" value="1"/>
</dbReference>
<dbReference type="PANTHER" id="PTHR43744:SF12">
    <property type="entry name" value="ABC TRANSPORTER PERMEASE PROTEIN MG189-RELATED"/>
    <property type="match status" value="1"/>
</dbReference>
<comment type="subcellular location">
    <subcellularLocation>
        <location evidence="1 7">Cell membrane</location>
        <topology evidence="1 7">Multi-pass membrane protein</topology>
    </subcellularLocation>
</comment>
<evidence type="ECO:0000256" key="7">
    <source>
        <dbReference type="RuleBase" id="RU363032"/>
    </source>
</evidence>
<keyword evidence="3" id="KW-1003">Cell membrane</keyword>
<feature type="transmembrane region" description="Helical" evidence="7">
    <location>
        <begin position="84"/>
        <end position="106"/>
    </location>
</feature>
<protein>
    <submittedName>
        <fullName evidence="9">Carbohydrate ABC transporter permease</fullName>
    </submittedName>
</protein>
<feature type="domain" description="ABC transmembrane type-1" evidence="8">
    <location>
        <begin position="80"/>
        <end position="269"/>
    </location>
</feature>
<evidence type="ECO:0000259" key="8">
    <source>
        <dbReference type="PROSITE" id="PS50928"/>
    </source>
</evidence>
<gene>
    <name evidence="9" type="ORF">EPA93_37800</name>
</gene>
<keyword evidence="2 7" id="KW-0813">Transport</keyword>
<dbReference type="PANTHER" id="PTHR43744">
    <property type="entry name" value="ABC TRANSPORTER PERMEASE PROTEIN MG189-RELATED-RELATED"/>
    <property type="match status" value="1"/>
</dbReference>
<feature type="transmembrane region" description="Helical" evidence="7">
    <location>
        <begin position="115"/>
        <end position="138"/>
    </location>
</feature>
<reference evidence="9 10" key="1">
    <citation type="submission" date="2019-01" db="EMBL/GenBank/DDBJ databases">
        <title>Ktedonosporobacter rubrisoli SCAWS-G2.</title>
        <authorList>
            <person name="Huang Y."/>
            <person name="Yan B."/>
        </authorList>
    </citation>
    <scope>NUCLEOTIDE SEQUENCE [LARGE SCALE GENOMIC DNA]</scope>
    <source>
        <strain evidence="9 10">SCAWS-G2</strain>
    </source>
</reference>
<dbReference type="KEGG" id="kbs:EPA93_37800"/>
<dbReference type="CDD" id="cd06261">
    <property type="entry name" value="TM_PBP2"/>
    <property type="match status" value="1"/>
</dbReference>
<dbReference type="GO" id="GO:0055085">
    <property type="term" value="P:transmembrane transport"/>
    <property type="evidence" value="ECO:0007669"/>
    <property type="project" value="InterPro"/>
</dbReference>
<evidence type="ECO:0000256" key="6">
    <source>
        <dbReference type="ARBA" id="ARBA00023136"/>
    </source>
</evidence>
<proteinExistence type="inferred from homology"/>
<dbReference type="EMBL" id="CP035758">
    <property type="protein sequence ID" value="QBD81422.1"/>
    <property type="molecule type" value="Genomic_DNA"/>
</dbReference>
<feature type="transmembrane region" description="Helical" evidence="7">
    <location>
        <begin position="21"/>
        <end position="41"/>
    </location>
</feature>
<evidence type="ECO:0000256" key="3">
    <source>
        <dbReference type="ARBA" id="ARBA00022475"/>
    </source>
</evidence>
<feature type="transmembrane region" description="Helical" evidence="7">
    <location>
        <begin position="150"/>
        <end position="169"/>
    </location>
</feature>
<keyword evidence="5 7" id="KW-1133">Transmembrane helix</keyword>
<sequence length="284" mass="31848">MSKGNRIKSVKKNKWAAHCSLHVVLIAGAICFVLPFAWMVLTSLKSLPETTQVPPPIFPAVLRWENYRELFTKLPFLLYYRNTLVMTLGRIGGQALLCSLAAYAFARIRFPGREILFLLMLSGMMIPGYVLLLPQYLIMKDLHWLNSLQALIVPGLFSAFGTFLLRQYFLTLPRELDEAAKIDGANHLQILWHVLLPLSKPALIALMIFTALSSWNDLIWPLIVNNAPQMLTLSVGLAALRGEFSTDFPLLMAGAVLASWPMILLFIVLQRYFIAGIAFTGTKA</sequence>
<dbReference type="InterPro" id="IPR035906">
    <property type="entry name" value="MetI-like_sf"/>
</dbReference>
<dbReference type="OrthoDB" id="9784933at2"/>
<feature type="transmembrane region" description="Helical" evidence="7">
    <location>
        <begin position="190"/>
        <end position="212"/>
    </location>
</feature>
<evidence type="ECO:0000256" key="4">
    <source>
        <dbReference type="ARBA" id="ARBA00022692"/>
    </source>
</evidence>